<keyword evidence="5" id="KW-1185">Reference proteome</keyword>
<dbReference type="PANTHER" id="PTHR38079:SF1">
    <property type="entry name" value="TRANSMEMBRANE PROTEIN"/>
    <property type="match status" value="1"/>
</dbReference>
<dbReference type="VEuPathDB" id="AmoebaDB:DDB_G0270304"/>
<dbReference type="eggNOG" id="ENOG502RIF5">
    <property type="taxonomic scope" value="Eukaryota"/>
</dbReference>
<keyword evidence="2" id="KW-0472">Membrane</keyword>
<dbReference type="FunCoup" id="Q55BZ0">
    <property type="interactions" value="744"/>
</dbReference>
<feature type="signal peptide" evidence="3">
    <location>
        <begin position="1"/>
        <end position="22"/>
    </location>
</feature>
<gene>
    <name evidence="4" type="ORF">DDB_G0270304</name>
</gene>
<evidence type="ECO:0000256" key="3">
    <source>
        <dbReference type="SAM" id="SignalP"/>
    </source>
</evidence>
<evidence type="ECO:0000313" key="5">
    <source>
        <dbReference type="Proteomes" id="UP000002195"/>
    </source>
</evidence>
<comment type="caution">
    <text evidence="4">The sequence shown here is derived from an EMBL/GenBank/DDBJ whole genome shotgun (WGS) entry which is preliminary data.</text>
</comment>
<keyword evidence="2" id="KW-0812">Transmembrane</keyword>
<keyword evidence="3" id="KW-0732">Signal</keyword>
<name>Q55BZ0_DICDI</name>
<sequence length="209" mass="23255">MSKAKLMVVLLLNIILTIAVLGFSFTQARFSTNGSLSESLCSEQDVVTPIRIESGSTYAMCPWSEKQSAIRILIDCLGFIAIICLIVFMFKAKRFSFIFAIVLLFVIGGFGGYSSVIDGLAIKNTKSYCDDTNFDMVLEGSQCQLKYFYGTVALNFGSSLFMLLSSILALKYRSRIFNGDNHHHHHHHDHDEAKDEEKTPIISSSSNSI</sequence>
<dbReference type="AlphaFoldDB" id="Q55BZ0"/>
<feature type="chain" id="PRO_5004250187" evidence="3">
    <location>
        <begin position="23"/>
        <end position="209"/>
    </location>
</feature>
<feature type="transmembrane region" description="Helical" evidence="2">
    <location>
        <begin position="97"/>
        <end position="117"/>
    </location>
</feature>
<dbReference type="dictyBase" id="DDB_G0270304"/>
<dbReference type="PhylomeDB" id="Q55BZ0"/>
<proteinExistence type="predicted"/>
<evidence type="ECO:0000313" key="4">
    <source>
        <dbReference type="EMBL" id="EAL72502.1"/>
    </source>
</evidence>
<evidence type="ECO:0000256" key="1">
    <source>
        <dbReference type="SAM" id="MobiDB-lite"/>
    </source>
</evidence>
<accession>Q55BZ0</accession>
<dbReference type="EMBL" id="AAFI02000005">
    <property type="protein sequence ID" value="EAL72502.1"/>
    <property type="molecule type" value="Genomic_DNA"/>
</dbReference>
<dbReference type="KEGG" id="ddi:DDB_G0270304"/>
<reference evidence="4 5" key="1">
    <citation type="journal article" date="2005" name="Nature">
        <title>The genome of the social amoeba Dictyostelium discoideum.</title>
        <authorList>
            <consortium name="The Dictyostelium discoideum Sequencing Consortium"/>
            <person name="Eichinger L."/>
            <person name="Pachebat J.A."/>
            <person name="Glockner G."/>
            <person name="Rajandream M.A."/>
            <person name="Sucgang R."/>
            <person name="Berriman M."/>
            <person name="Song J."/>
            <person name="Olsen R."/>
            <person name="Szafranski K."/>
            <person name="Xu Q."/>
            <person name="Tunggal B."/>
            <person name="Kummerfeld S."/>
            <person name="Madera M."/>
            <person name="Konfortov B.A."/>
            <person name="Rivero F."/>
            <person name="Bankier A.T."/>
            <person name="Lehmann R."/>
            <person name="Hamlin N."/>
            <person name="Davies R."/>
            <person name="Gaudet P."/>
            <person name="Fey P."/>
            <person name="Pilcher K."/>
            <person name="Chen G."/>
            <person name="Saunders D."/>
            <person name="Sodergren E."/>
            <person name="Davis P."/>
            <person name="Kerhornou A."/>
            <person name="Nie X."/>
            <person name="Hall N."/>
            <person name="Anjard C."/>
            <person name="Hemphill L."/>
            <person name="Bason N."/>
            <person name="Farbrother P."/>
            <person name="Desany B."/>
            <person name="Just E."/>
            <person name="Morio T."/>
            <person name="Rost R."/>
            <person name="Churcher C."/>
            <person name="Cooper J."/>
            <person name="Haydock S."/>
            <person name="van Driessche N."/>
            <person name="Cronin A."/>
            <person name="Goodhead I."/>
            <person name="Muzny D."/>
            <person name="Mourier T."/>
            <person name="Pain A."/>
            <person name="Lu M."/>
            <person name="Harper D."/>
            <person name="Lindsay R."/>
            <person name="Hauser H."/>
            <person name="James K."/>
            <person name="Quiles M."/>
            <person name="Madan Babu M."/>
            <person name="Saito T."/>
            <person name="Buchrieser C."/>
            <person name="Wardroper A."/>
            <person name="Felder M."/>
            <person name="Thangavelu M."/>
            <person name="Johnson D."/>
            <person name="Knights A."/>
            <person name="Loulseged H."/>
            <person name="Mungall K."/>
            <person name="Oliver K."/>
            <person name="Price C."/>
            <person name="Quail M.A."/>
            <person name="Urushihara H."/>
            <person name="Hernandez J."/>
            <person name="Rabbinowitsch E."/>
            <person name="Steffen D."/>
            <person name="Sanders M."/>
            <person name="Ma J."/>
            <person name="Kohara Y."/>
            <person name="Sharp S."/>
            <person name="Simmonds M."/>
            <person name="Spiegler S."/>
            <person name="Tivey A."/>
            <person name="Sugano S."/>
            <person name="White B."/>
            <person name="Walker D."/>
            <person name="Woodward J."/>
            <person name="Winckler T."/>
            <person name="Tanaka Y."/>
            <person name="Shaulsky G."/>
            <person name="Schleicher M."/>
            <person name="Weinstock G."/>
            <person name="Rosenthal A."/>
            <person name="Cox E.C."/>
            <person name="Chisholm R.L."/>
            <person name="Gibbs R."/>
            <person name="Loomis W.F."/>
            <person name="Platzer M."/>
            <person name="Kay R.R."/>
            <person name="Williams J."/>
            <person name="Dear P.H."/>
            <person name="Noegel A.A."/>
            <person name="Barrell B."/>
            <person name="Kuspa A."/>
        </authorList>
    </citation>
    <scope>NUCLEOTIDE SEQUENCE [LARGE SCALE GENOMIC DNA]</scope>
    <source>
        <strain evidence="4 5">AX4</strain>
    </source>
</reference>
<keyword evidence="2" id="KW-1133">Transmembrane helix</keyword>
<feature type="transmembrane region" description="Helical" evidence="2">
    <location>
        <begin position="147"/>
        <end position="170"/>
    </location>
</feature>
<dbReference type="RefSeq" id="XP_646691.1">
    <property type="nucleotide sequence ID" value="XM_641599.1"/>
</dbReference>
<dbReference type="InParanoid" id="Q55BZ0"/>
<feature type="region of interest" description="Disordered" evidence="1">
    <location>
        <begin position="183"/>
        <end position="209"/>
    </location>
</feature>
<evidence type="ECO:0000256" key="2">
    <source>
        <dbReference type="SAM" id="Phobius"/>
    </source>
</evidence>
<dbReference type="OMA" id="GINICEA"/>
<protein>
    <submittedName>
        <fullName evidence="4">Uncharacterized protein</fullName>
    </submittedName>
</protein>
<feature type="compositionally biased region" description="Basic and acidic residues" evidence="1">
    <location>
        <begin position="189"/>
        <end position="199"/>
    </location>
</feature>
<organism evidence="4 5">
    <name type="scientific">Dictyostelium discoideum</name>
    <name type="common">Social amoeba</name>
    <dbReference type="NCBI Taxonomy" id="44689"/>
    <lineage>
        <taxon>Eukaryota</taxon>
        <taxon>Amoebozoa</taxon>
        <taxon>Evosea</taxon>
        <taxon>Eumycetozoa</taxon>
        <taxon>Dictyostelia</taxon>
        <taxon>Dictyosteliales</taxon>
        <taxon>Dictyosteliaceae</taxon>
        <taxon>Dictyostelium</taxon>
    </lineage>
</organism>
<dbReference type="PaxDb" id="44689-DDB0190953"/>
<dbReference type="GeneID" id="8617666"/>
<dbReference type="PANTHER" id="PTHR38079">
    <property type="entry name" value="TRANSMEMBRANE PROTEIN"/>
    <property type="match status" value="1"/>
</dbReference>
<feature type="transmembrane region" description="Helical" evidence="2">
    <location>
        <begin position="69"/>
        <end position="90"/>
    </location>
</feature>
<dbReference type="Proteomes" id="UP000002195">
    <property type="component" value="Unassembled WGS sequence"/>
</dbReference>
<dbReference type="HOGENOM" id="CLU_1317537_0_0_1"/>